<name>A0A9N9F2N1_9GLOM</name>
<dbReference type="AlphaFoldDB" id="A0A9N9F2N1"/>
<feature type="compositionally biased region" description="Low complexity" evidence="1">
    <location>
        <begin position="358"/>
        <end position="369"/>
    </location>
</feature>
<keyword evidence="4" id="KW-1185">Reference proteome</keyword>
<keyword evidence="2" id="KW-0472">Membrane</keyword>
<feature type="region of interest" description="Disordered" evidence="1">
    <location>
        <begin position="319"/>
        <end position="385"/>
    </location>
</feature>
<feature type="compositionally biased region" description="Polar residues" evidence="1">
    <location>
        <begin position="460"/>
        <end position="469"/>
    </location>
</feature>
<accession>A0A9N9F2N1</accession>
<sequence>MSTYTCGKNVTCSSNQFCYLSSYDGPSCELKGSRNKPWMLDNSLFPPIRYIGNIRGEGLRSSCELLNCSRWTYLNKTWLIDYFYRNWINSNSSNSNNETTVPTGSFVNPLEFLGSCRSSYSLTPDLYCLNRICEKRFNQTDVCTSSNQCLSGNCGDISITNITNLESESNPNSTLYCVNDYSIWRFLRSTNNSTTSSTLAALTIIFFTLFVLSTLCCYAKKVMRKQREEYMQRSGEGGLRRGGSLLSTINRSNSVRTLPPYTAVSDPPNQTDINPGIFSTLTNFLFPGELPPPYEDENDGSEDHNIRRFTNLNFINDIQNIDESREMERGDESDREDHTTIEVRDGGEEETPVALSMNTPNDNNGTSDNPSDDTTNDNTNEKNGKNIDTLELKSIEKIARVPTNEINALNFRFTHVDNVAADFDEIDFDNIADDQPGSGFYFILACFIIIGIIFQTHNTTQNPSNSSIQELRPIHSTHR</sequence>
<evidence type="ECO:0000256" key="1">
    <source>
        <dbReference type="SAM" id="MobiDB-lite"/>
    </source>
</evidence>
<dbReference type="Proteomes" id="UP000789706">
    <property type="component" value="Unassembled WGS sequence"/>
</dbReference>
<dbReference type="EMBL" id="CAJVPK010000396">
    <property type="protein sequence ID" value="CAG8504391.1"/>
    <property type="molecule type" value="Genomic_DNA"/>
</dbReference>
<organism evidence="3 4">
    <name type="scientific">Diversispora eburnea</name>
    <dbReference type="NCBI Taxonomy" id="1213867"/>
    <lineage>
        <taxon>Eukaryota</taxon>
        <taxon>Fungi</taxon>
        <taxon>Fungi incertae sedis</taxon>
        <taxon>Mucoromycota</taxon>
        <taxon>Glomeromycotina</taxon>
        <taxon>Glomeromycetes</taxon>
        <taxon>Diversisporales</taxon>
        <taxon>Diversisporaceae</taxon>
        <taxon>Diversispora</taxon>
    </lineage>
</organism>
<protein>
    <submittedName>
        <fullName evidence="3">5494_t:CDS:1</fullName>
    </submittedName>
</protein>
<feature type="transmembrane region" description="Helical" evidence="2">
    <location>
        <begin position="439"/>
        <end position="457"/>
    </location>
</feature>
<keyword evidence="2" id="KW-1133">Transmembrane helix</keyword>
<feature type="region of interest" description="Disordered" evidence="1">
    <location>
        <begin position="460"/>
        <end position="479"/>
    </location>
</feature>
<gene>
    <name evidence="3" type="ORF">DEBURN_LOCUS4845</name>
</gene>
<evidence type="ECO:0000313" key="3">
    <source>
        <dbReference type="EMBL" id="CAG8504391.1"/>
    </source>
</evidence>
<feature type="compositionally biased region" description="Basic and acidic residues" evidence="1">
    <location>
        <begin position="322"/>
        <end position="346"/>
    </location>
</feature>
<comment type="caution">
    <text evidence="3">The sequence shown here is derived from an EMBL/GenBank/DDBJ whole genome shotgun (WGS) entry which is preliminary data.</text>
</comment>
<reference evidence="3" key="1">
    <citation type="submission" date="2021-06" db="EMBL/GenBank/DDBJ databases">
        <authorList>
            <person name="Kallberg Y."/>
            <person name="Tangrot J."/>
            <person name="Rosling A."/>
        </authorList>
    </citation>
    <scope>NUCLEOTIDE SEQUENCE</scope>
    <source>
        <strain evidence="3">AZ414A</strain>
    </source>
</reference>
<evidence type="ECO:0000256" key="2">
    <source>
        <dbReference type="SAM" id="Phobius"/>
    </source>
</evidence>
<feature type="transmembrane region" description="Helical" evidence="2">
    <location>
        <begin position="199"/>
        <end position="219"/>
    </location>
</feature>
<keyword evidence="2" id="KW-0812">Transmembrane</keyword>
<proteinExistence type="predicted"/>
<evidence type="ECO:0000313" key="4">
    <source>
        <dbReference type="Proteomes" id="UP000789706"/>
    </source>
</evidence>
<dbReference type="OrthoDB" id="2438462at2759"/>